<evidence type="ECO:0000313" key="3">
    <source>
        <dbReference type="Proteomes" id="UP001500936"/>
    </source>
</evidence>
<dbReference type="SUPFAM" id="SSF48208">
    <property type="entry name" value="Six-hairpin glycosidases"/>
    <property type="match status" value="1"/>
</dbReference>
<dbReference type="RefSeq" id="WP_345269817.1">
    <property type="nucleotide sequence ID" value="NZ_BAABHB010000010.1"/>
</dbReference>
<feature type="signal peptide" evidence="1">
    <location>
        <begin position="1"/>
        <end position="22"/>
    </location>
</feature>
<protein>
    <recommendedName>
        <fullName evidence="4">Glycerophosphoryl diester phosphodiesterase</fullName>
    </recommendedName>
</protein>
<dbReference type="EMBL" id="BAABHB010000010">
    <property type="protein sequence ID" value="GAA4413028.1"/>
    <property type="molecule type" value="Genomic_DNA"/>
</dbReference>
<sequence length="875" mass="97759">MRYSWINKTLYLFWLGCSVAWAQSGRPLSLATDRVKVSWQLTANGWQIRQVAVRKGRQWVNLATPSGENTLLFAAEKPSTAPATTFKTITGEEFPGPKYHYQTVQWNESTNPVSLNTAGTAYHFYPKDAKQAGTNSLRFRQETEAGTITTDWTLDPKFPSDIVVKQTLTAKKAGYYSLASPTLATVSEPQLAWATVPGYFQGSKLQPNFAQAYAYGHGIPALPIIYRERCASTLSPMVSTRDGLTLSIIPEPGLARDPWAKDKITQTDWNIGLSHMNRKAQLSPTLYYPVLGEPMSALRAGEQVSYTFRYSLTDGDWFRALNHAVYDIYQFKESLALRQSRQSLTDRIEKMHHYLTDPQTSMWNIEEFNGRKIGAQSYLGGVVGSNKDAMKNSDYGAMWMLATATRDPLLTEKVVPFALNFKLAQQQTQDGFFRGAAVGQYYLAKSKKFVEEWGEIVEPIGLTYYTLLDMGNMLLFDPNNADLKDRLRLGADRLLTWQKPNGSWAVAYDRHTEQEIFNDVQDLRPTFYGLIVAYRLLKDPKYLQAARKGADWFITNAVKTGSFLGVCGDARYAPDFATGQSAQALLDLYDLTKDSRYKDAAITAAKIYTTSIYTHPVPNRTVKMVNGVQREDWEIAQSGLSFEHGGIFGSATRQGPIQLASHAGMFIRLYRLTKEPLFADMARAAAIGRDAFVDPKTSVASYYWNAMNRGAGPYPHHAWWQIGWITDYLLAEAELRSGGKVNFPRGFVTPKVGPHQTYGFAPGTVYGDKANLIIREGLLRANSPSVDYILSQSTGSNKLYIALLNNRAQPTQLSFSLDKDKIGTEQNVQITRMQWLDSSGDVQANNGQVSLEIPAFGMKVLAVSYAPTGDRTSLK</sequence>
<dbReference type="InterPro" id="IPR008928">
    <property type="entry name" value="6-hairpin_glycosidase_sf"/>
</dbReference>
<keyword evidence="3" id="KW-1185">Reference proteome</keyword>
<evidence type="ECO:0000256" key="1">
    <source>
        <dbReference type="SAM" id="SignalP"/>
    </source>
</evidence>
<dbReference type="Gene3D" id="1.50.10.20">
    <property type="match status" value="1"/>
</dbReference>
<dbReference type="Proteomes" id="UP001500936">
    <property type="component" value="Unassembled WGS sequence"/>
</dbReference>
<gene>
    <name evidence="2" type="ORF">GCM10023187_40830</name>
</gene>
<keyword evidence="1" id="KW-0732">Signal</keyword>
<dbReference type="InterPro" id="IPR013780">
    <property type="entry name" value="Glyco_hydro_b"/>
</dbReference>
<dbReference type="Gene3D" id="2.60.40.1180">
    <property type="entry name" value="Golgi alpha-mannosidase II"/>
    <property type="match status" value="1"/>
</dbReference>
<organism evidence="2 3">
    <name type="scientific">Nibrella viscosa</name>
    <dbReference type="NCBI Taxonomy" id="1084524"/>
    <lineage>
        <taxon>Bacteria</taxon>
        <taxon>Pseudomonadati</taxon>
        <taxon>Bacteroidota</taxon>
        <taxon>Cytophagia</taxon>
        <taxon>Cytophagales</taxon>
        <taxon>Spirosomataceae</taxon>
        <taxon>Nibrella</taxon>
    </lineage>
</organism>
<feature type="chain" id="PRO_5047163398" description="Glycerophosphoryl diester phosphodiesterase" evidence="1">
    <location>
        <begin position="23"/>
        <end position="875"/>
    </location>
</feature>
<reference evidence="3" key="1">
    <citation type="journal article" date="2019" name="Int. J. Syst. Evol. Microbiol.">
        <title>The Global Catalogue of Microorganisms (GCM) 10K type strain sequencing project: providing services to taxonomists for standard genome sequencing and annotation.</title>
        <authorList>
            <consortium name="The Broad Institute Genomics Platform"/>
            <consortium name="The Broad Institute Genome Sequencing Center for Infectious Disease"/>
            <person name="Wu L."/>
            <person name="Ma J."/>
        </authorList>
    </citation>
    <scope>NUCLEOTIDE SEQUENCE [LARGE SCALE GENOMIC DNA]</scope>
    <source>
        <strain evidence="3">JCM 17925</strain>
    </source>
</reference>
<evidence type="ECO:0000313" key="2">
    <source>
        <dbReference type="EMBL" id="GAA4413028.1"/>
    </source>
</evidence>
<accession>A0ABP8KRJ3</accession>
<comment type="caution">
    <text evidence="2">The sequence shown here is derived from an EMBL/GenBank/DDBJ whole genome shotgun (WGS) entry which is preliminary data.</text>
</comment>
<evidence type="ECO:0008006" key="4">
    <source>
        <dbReference type="Google" id="ProtNLM"/>
    </source>
</evidence>
<name>A0ABP8KRJ3_9BACT</name>
<proteinExistence type="predicted"/>